<dbReference type="PATRIC" id="fig|178306.9.peg.2122"/>
<dbReference type="KEGG" id="pai:PAE2844"/>
<reference evidence="1 2" key="1">
    <citation type="journal article" date="2002" name="Proc. Natl. Acad. Sci. U.S.A.">
        <title>Genome sequence of the hyperthermophilic crenarchaeon Pyrobaculum aerophilum.</title>
        <authorList>
            <person name="Fitz-Gibbon S.T."/>
            <person name="Ladner H."/>
            <person name="Kim U.J."/>
            <person name="Stetter K.O."/>
            <person name="Simon M.I."/>
            <person name="Miller J.H."/>
        </authorList>
    </citation>
    <scope>NUCLEOTIDE SEQUENCE [LARGE SCALE GENOMIC DNA]</scope>
    <source>
        <strain evidence="2">ATCC 51768 / DSM 7523 / JCM 9630 / CIP 104966 / NBRC 100827 / IM2</strain>
    </source>
</reference>
<gene>
    <name evidence="1" type="ordered locus">PAE2844</name>
</gene>
<organism evidence="1 2">
    <name type="scientific">Pyrobaculum aerophilum (strain ATCC 51768 / DSM 7523 / JCM 9630 / CIP 104966 / NBRC 100827 / IM2)</name>
    <dbReference type="NCBI Taxonomy" id="178306"/>
    <lineage>
        <taxon>Archaea</taxon>
        <taxon>Thermoproteota</taxon>
        <taxon>Thermoprotei</taxon>
        <taxon>Thermoproteales</taxon>
        <taxon>Thermoproteaceae</taxon>
        <taxon>Pyrobaculum</taxon>
    </lineage>
</organism>
<dbReference type="Proteomes" id="UP000002439">
    <property type="component" value="Chromosome"/>
</dbReference>
<name>Q8ZUC9_PYRAE</name>
<dbReference type="AlphaFoldDB" id="Q8ZUC9"/>
<evidence type="ECO:0000313" key="1">
    <source>
        <dbReference type="EMBL" id="AAL64478.1"/>
    </source>
</evidence>
<dbReference type="EMBL" id="AE009441">
    <property type="protein sequence ID" value="AAL64478.1"/>
    <property type="molecule type" value="Genomic_DNA"/>
</dbReference>
<dbReference type="HOGENOM" id="CLU_2505078_0_0_2"/>
<dbReference type="RefSeq" id="WP_011008946.1">
    <property type="nucleotide sequence ID" value="NC_003364.1"/>
</dbReference>
<protein>
    <submittedName>
        <fullName evidence="1">Uncharacterized protein</fullName>
    </submittedName>
</protein>
<dbReference type="STRING" id="178306.PAE2844"/>
<dbReference type="GeneID" id="1463640"/>
<dbReference type="EnsemblBacteria" id="AAL64478">
    <property type="protein sequence ID" value="AAL64478"/>
    <property type="gene ID" value="PAE2844"/>
</dbReference>
<keyword evidence="2" id="KW-1185">Reference proteome</keyword>
<dbReference type="InParanoid" id="Q8ZUC9"/>
<dbReference type="eggNOG" id="arCOG01036">
    <property type="taxonomic scope" value="Archaea"/>
</dbReference>
<proteinExistence type="predicted"/>
<sequence length="85" mass="9902">MSHVRYLRVRWVEETSSKLLEYWFKIAEEEGERAGGSNAKLATRTTVKRTLLPLVNYLKKVAITDLEEAYRLISALRRSYGLKDL</sequence>
<accession>Q8ZUC9</accession>
<evidence type="ECO:0000313" key="2">
    <source>
        <dbReference type="Proteomes" id="UP000002439"/>
    </source>
</evidence>